<dbReference type="HAMAP" id="MF_00060">
    <property type="entry name" value="SurE"/>
    <property type="match status" value="1"/>
</dbReference>
<dbReference type="GO" id="GO:0004309">
    <property type="term" value="F:exopolyphosphatase activity"/>
    <property type="evidence" value="ECO:0007669"/>
    <property type="project" value="TreeGrafter"/>
</dbReference>
<dbReference type="NCBIfam" id="TIGR00087">
    <property type="entry name" value="surE"/>
    <property type="match status" value="1"/>
</dbReference>
<comment type="similarity">
    <text evidence="4">Belongs to the SurE nucleotidase family.</text>
</comment>
<evidence type="ECO:0000256" key="8">
    <source>
        <dbReference type="ARBA" id="ARBA00022741"/>
    </source>
</evidence>
<evidence type="ECO:0000256" key="4">
    <source>
        <dbReference type="ARBA" id="ARBA00011062"/>
    </source>
</evidence>
<dbReference type="Gene3D" id="3.40.1210.10">
    <property type="entry name" value="Survival protein SurE-like phosphatase/nucleotidase"/>
    <property type="match status" value="1"/>
</dbReference>
<protein>
    <recommendedName>
        <fullName evidence="5">5'-nucleotidase</fullName>
        <ecNumber evidence="5">3.1.3.5</ecNumber>
    </recommendedName>
</protein>
<dbReference type="PANTHER" id="PTHR30457">
    <property type="entry name" value="5'-NUCLEOTIDASE SURE"/>
    <property type="match status" value="1"/>
</dbReference>
<dbReference type="EC" id="3.1.3.5" evidence="5"/>
<dbReference type="SUPFAM" id="SSF64167">
    <property type="entry name" value="SurE-like"/>
    <property type="match status" value="1"/>
</dbReference>
<evidence type="ECO:0000259" key="10">
    <source>
        <dbReference type="Pfam" id="PF01975"/>
    </source>
</evidence>
<evidence type="ECO:0000256" key="1">
    <source>
        <dbReference type="ARBA" id="ARBA00000815"/>
    </source>
</evidence>
<proteinExistence type="inferred from homology"/>
<dbReference type="EMBL" id="LR026963">
    <property type="protein sequence ID" value="VBB68722.1"/>
    <property type="molecule type" value="Genomic_DNA"/>
</dbReference>
<dbReference type="GO" id="GO:0008253">
    <property type="term" value="F:5'-nucleotidase activity"/>
    <property type="evidence" value="ECO:0007669"/>
    <property type="project" value="UniProtKB-EC"/>
</dbReference>
<feature type="domain" description="Survival protein SurE-like phosphatase/nucleotidase" evidence="10">
    <location>
        <begin position="13"/>
        <end position="196"/>
    </location>
</feature>
<comment type="cofactor">
    <cofactor evidence="2">
        <name>Mg(2+)</name>
        <dbReference type="ChEBI" id="CHEBI:18420"/>
    </cofactor>
</comment>
<evidence type="ECO:0000256" key="6">
    <source>
        <dbReference type="ARBA" id="ARBA00022490"/>
    </source>
</evidence>
<evidence type="ECO:0000313" key="11">
    <source>
        <dbReference type="EMBL" id="VBB68722.1"/>
    </source>
</evidence>
<evidence type="ECO:0000256" key="9">
    <source>
        <dbReference type="ARBA" id="ARBA00022801"/>
    </source>
</evidence>
<dbReference type="Pfam" id="PF01975">
    <property type="entry name" value="SurE"/>
    <property type="match status" value="1"/>
</dbReference>
<dbReference type="NCBIfam" id="NF001490">
    <property type="entry name" value="PRK00346.1-4"/>
    <property type="match status" value="1"/>
</dbReference>
<name>A0A484HAC0_9ZZZZ</name>
<dbReference type="InterPro" id="IPR036523">
    <property type="entry name" value="SurE-like_sf"/>
</dbReference>
<keyword evidence="7" id="KW-0479">Metal-binding</keyword>
<comment type="catalytic activity">
    <reaction evidence="1">
        <text>a ribonucleoside 5'-phosphate + H2O = a ribonucleoside + phosphate</text>
        <dbReference type="Rhea" id="RHEA:12484"/>
        <dbReference type="ChEBI" id="CHEBI:15377"/>
        <dbReference type="ChEBI" id="CHEBI:18254"/>
        <dbReference type="ChEBI" id="CHEBI:43474"/>
        <dbReference type="ChEBI" id="CHEBI:58043"/>
        <dbReference type="EC" id="3.1.3.5"/>
    </reaction>
</comment>
<evidence type="ECO:0000256" key="3">
    <source>
        <dbReference type="ARBA" id="ARBA00004496"/>
    </source>
</evidence>
<keyword evidence="8" id="KW-0547">Nucleotide-binding</keyword>
<gene>
    <name evidence="11" type="ORF">RIEGSTA812A_PEG_195</name>
</gene>
<dbReference type="AlphaFoldDB" id="A0A484HAC0"/>
<comment type="subcellular location">
    <subcellularLocation>
        <location evidence="3">Cytoplasm</location>
    </subcellularLocation>
</comment>
<sequence length="266" mass="29450">MCESIANPGQMRILICNDDGIDAQGLYLLEKIARTFSEDVWVVAPETEQSGASHSLTLHRPLRLRTRDTRHYTIDGTPSDCVLLAINRLLQDHKPDLVLAGINCGGNLGEDVHYSGTVAAAMEGTLLGIRALALSQVFTAPWPVRWDTAERFLPGILRAVIGGPWDRNVLLNVNFPDVDPDAVSGVAIVHQGKRKIGDYLEERVDPRGRPYIWISGQRREDRHKPGTDLEAICRGAITITPLVVDWTHVPTLEALQETFCAFQKDS</sequence>
<keyword evidence="9 11" id="KW-0378">Hydrolase</keyword>
<dbReference type="GO" id="GO:0008254">
    <property type="term" value="F:3'-nucleotidase activity"/>
    <property type="evidence" value="ECO:0007669"/>
    <property type="project" value="TreeGrafter"/>
</dbReference>
<dbReference type="GO" id="GO:0000166">
    <property type="term" value="F:nucleotide binding"/>
    <property type="evidence" value="ECO:0007669"/>
    <property type="project" value="UniProtKB-KW"/>
</dbReference>
<evidence type="ECO:0000256" key="5">
    <source>
        <dbReference type="ARBA" id="ARBA00012643"/>
    </source>
</evidence>
<dbReference type="GO" id="GO:0046872">
    <property type="term" value="F:metal ion binding"/>
    <property type="evidence" value="ECO:0007669"/>
    <property type="project" value="UniProtKB-KW"/>
</dbReference>
<evidence type="ECO:0000256" key="2">
    <source>
        <dbReference type="ARBA" id="ARBA00001946"/>
    </source>
</evidence>
<dbReference type="InterPro" id="IPR002828">
    <property type="entry name" value="SurE-like_Pase/nucleotidase"/>
</dbReference>
<accession>A0A484HAC0</accession>
<evidence type="ECO:0000256" key="7">
    <source>
        <dbReference type="ARBA" id="ARBA00022723"/>
    </source>
</evidence>
<dbReference type="GO" id="GO:0005737">
    <property type="term" value="C:cytoplasm"/>
    <property type="evidence" value="ECO:0007669"/>
    <property type="project" value="UniProtKB-SubCell"/>
</dbReference>
<dbReference type="PANTHER" id="PTHR30457:SF12">
    <property type="entry name" value="5'_3'-NUCLEOTIDASE SURE"/>
    <property type="match status" value="1"/>
</dbReference>
<organism evidence="11">
    <name type="scientific">invertebrate metagenome</name>
    <dbReference type="NCBI Taxonomy" id="1711999"/>
    <lineage>
        <taxon>unclassified sequences</taxon>
        <taxon>metagenomes</taxon>
        <taxon>organismal metagenomes</taxon>
    </lineage>
</organism>
<reference evidence="11" key="1">
    <citation type="submission" date="2018-10" db="EMBL/GenBank/DDBJ databases">
        <authorList>
            <person name="Gruber-Vodicka H."/>
            <person name="Jaeckle O."/>
        </authorList>
    </citation>
    <scope>NUCLEOTIDE SEQUENCE</scope>
</reference>
<dbReference type="InterPro" id="IPR030048">
    <property type="entry name" value="SurE"/>
</dbReference>
<dbReference type="FunFam" id="3.40.1210.10:FF:000001">
    <property type="entry name" value="5'/3'-nucleotidase SurE"/>
    <property type="match status" value="1"/>
</dbReference>
<keyword evidence="6" id="KW-0963">Cytoplasm</keyword>